<protein>
    <submittedName>
        <fullName evidence="9">MFS transporter</fullName>
    </submittedName>
</protein>
<accession>A0ABX6VX92</accession>
<keyword evidence="10" id="KW-1185">Reference proteome</keyword>
<dbReference type="CDD" id="cd17319">
    <property type="entry name" value="MFS_ExuT_GudP_like"/>
    <property type="match status" value="1"/>
</dbReference>
<evidence type="ECO:0000256" key="2">
    <source>
        <dbReference type="ARBA" id="ARBA00022475"/>
    </source>
</evidence>
<feature type="region of interest" description="Disordered" evidence="6">
    <location>
        <begin position="1"/>
        <end position="24"/>
    </location>
</feature>
<reference evidence="9 10" key="1">
    <citation type="submission" date="2020-11" db="EMBL/GenBank/DDBJ databases">
        <title>Complete genome sequence unveiled secondary metabolic potentials in Streptomyces solisilvae HNM0141.</title>
        <authorList>
            <person name="Huang X."/>
        </authorList>
    </citation>
    <scope>NUCLEOTIDE SEQUENCE [LARGE SCALE GENOMIC DNA]</scope>
    <source>
        <strain evidence="9 10">HNM0141</strain>
    </source>
</reference>
<gene>
    <name evidence="9" type="ORF">I1A49_02760</name>
</gene>
<dbReference type="PIRSF" id="PIRSF002808">
    <property type="entry name" value="Hexose_phosphate_transp"/>
    <property type="match status" value="1"/>
</dbReference>
<keyword evidence="3 7" id="KW-0812">Transmembrane</keyword>
<dbReference type="PANTHER" id="PTHR11662">
    <property type="entry name" value="SOLUTE CARRIER FAMILY 17"/>
    <property type="match status" value="1"/>
</dbReference>
<dbReference type="PANTHER" id="PTHR11662:SF399">
    <property type="entry name" value="FI19708P1-RELATED"/>
    <property type="match status" value="1"/>
</dbReference>
<feature type="transmembrane region" description="Helical" evidence="7">
    <location>
        <begin position="186"/>
        <end position="206"/>
    </location>
</feature>
<name>A0ABX6VX92_STRMQ</name>
<keyword evidence="4 7" id="KW-1133">Transmembrane helix</keyword>
<evidence type="ECO:0000256" key="5">
    <source>
        <dbReference type="ARBA" id="ARBA00023136"/>
    </source>
</evidence>
<feature type="domain" description="Major facilitator superfamily (MFS) profile" evidence="8">
    <location>
        <begin position="32"/>
        <end position="449"/>
    </location>
</feature>
<feature type="transmembrane region" description="Helical" evidence="7">
    <location>
        <begin position="335"/>
        <end position="352"/>
    </location>
</feature>
<keyword evidence="5 7" id="KW-0472">Membrane</keyword>
<evidence type="ECO:0000256" key="6">
    <source>
        <dbReference type="SAM" id="MobiDB-lite"/>
    </source>
</evidence>
<evidence type="ECO:0000256" key="1">
    <source>
        <dbReference type="ARBA" id="ARBA00004651"/>
    </source>
</evidence>
<feature type="transmembrane region" description="Helical" evidence="7">
    <location>
        <begin position="70"/>
        <end position="90"/>
    </location>
</feature>
<dbReference type="InterPro" id="IPR020846">
    <property type="entry name" value="MFS_dom"/>
</dbReference>
<feature type="transmembrane region" description="Helical" evidence="7">
    <location>
        <begin position="260"/>
        <end position="278"/>
    </location>
</feature>
<evidence type="ECO:0000259" key="8">
    <source>
        <dbReference type="PROSITE" id="PS50850"/>
    </source>
</evidence>
<dbReference type="EMBL" id="CP065050">
    <property type="protein sequence ID" value="QPI53992.1"/>
    <property type="molecule type" value="Genomic_DNA"/>
</dbReference>
<sequence length="451" mass="48337">MSVENSHRVLRQQAEPAHPPARPKGKNLRWAVIGAITVLTITNYLDRGNLSVAAPLIADDLGFSNTETGLILSAFIWPYAIMNLPAGWAVDRWGPRLLMTLAAGLWSVAGALTGAARSVSMFLGLRVVLGVAEAPLFPGALKATSEWFPEHEKARATSIYIAATQVGLAIAPPITTALMIAFGWQLMFVIVGLLGFVGVIGWMAVYRRPEDHPRLSAEERIYIEKDSNEHADRQEQRAGQPTVSGSAGGDWARLFRYPTIWAMMLGAFCLQYVFWFYITWLPGYLESAQHFSITTAGLVSALPYVAGGIAVIIGGRFSDMLVKRGMLAMHARRRTIAGGALLTGLALLGTAFSNGPVAAVTMLTLGMFAYSLTTASYWALAADVVSTDRLVGSVGSIQNFAGFLGGAFAPIATGMIVDRFGGFVPALIIAAALLVVTSVMYGGFVNRRLPL</sequence>
<evidence type="ECO:0000313" key="10">
    <source>
        <dbReference type="Proteomes" id="UP000663421"/>
    </source>
</evidence>
<dbReference type="SUPFAM" id="SSF103473">
    <property type="entry name" value="MFS general substrate transporter"/>
    <property type="match status" value="1"/>
</dbReference>
<feature type="transmembrane region" description="Helical" evidence="7">
    <location>
        <begin position="159"/>
        <end position="180"/>
    </location>
</feature>
<feature type="transmembrane region" description="Helical" evidence="7">
    <location>
        <begin position="423"/>
        <end position="445"/>
    </location>
</feature>
<feature type="transmembrane region" description="Helical" evidence="7">
    <location>
        <begin position="97"/>
        <end position="115"/>
    </location>
</feature>
<keyword evidence="2" id="KW-1003">Cell membrane</keyword>
<evidence type="ECO:0000256" key="4">
    <source>
        <dbReference type="ARBA" id="ARBA00022989"/>
    </source>
</evidence>
<evidence type="ECO:0000256" key="3">
    <source>
        <dbReference type="ARBA" id="ARBA00022692"/>
    </source>
</evidence>
<evidence type="ECO:0000313" key="9">
    <source>
        <dbReference type="EMBL" id="QPI53992.1"/>
    </source>
</evidence>
<dbReference type="Proteomes" id="UP000663421">
    <property type="component" value="Chromosome"/>
</dbReference>
<dbReference type="InterPro" id="IPR036259">
    <property type="entry name" value="MFS_trans_sf"/>
</dbReference>
<evidence type="ECO:0000256" key="7">
    <source>
        <dbReference type="SAM" id="Phobius"/>
    </source>
</evidence>
<dbReference type="InterPro" id="IPR011701">
    <property type="entry name" value="MFS"/>
</dbReference>
<feature type="transmembrane region" description="Helical" evidence="7">
    <location>
        <begin position="290"/>
        <end position="314"/>
    </location>
</feature>
<feature type="transmembrane region" description="Helical" evidence="7">
    <location>
        <begin position="358"/>
        <end position="380"/>
    </location>
</feature>
<dbReference type="PROSITE" id="PS50850">
    <property type="entry name" value="MFS"/>
    <property type="match status" value="1"/>
</dbReference>
<dbReference type="InterPro" id="IPR050382">
    <property type="entry name" value="MFS_Na/Anion_cotransporter"/>
</dbReference>
<feature type="transmembrane region" description="Helical" evidence="7">
    <location>
        <begin position="121"/>
        <end position="138"/>
    </location>
</feature>
<dbReference type="InterPro" id="IPR000849">
    <property type="entry name" value="Sugar_P_transporter"/>
</dbReference>
<comment type="subcellular location">
    <subcellularLocation>
        <location evidence="1">Cell membrane</location>
        <topology evidence="1">Multi-pass membrane protein</topology>
    </subcellularLocation>
</comment>
<feature type="transmembrane region" description="Helical" evidence="7">
    <location>
        <begin position="28"/>
        <end position="45"/>
    </location>
</feature>
<feature type="transmembrane region" description="Helical" evidence="7">
    <location>
        <begin position="400"/>
        <end position="417"/>
    </location>
</feature>
<dbReference type="Gene3D" id="1.20.1250.20">
    <property type="entry name" value="MFS general substrate transporter like domains"/>
    <property type="match status" value="2"/>
</dbReference>
<organism evidence="9 10">
    <name type="scientific">Streptomyces malaysiensis</name>
    <dbReference type="NCBI Taxonomy" id="92644"/>
    <lineage>
        <taxon>Bacteria</taxon>
        <taxon>Bacillati</taxon>
        <taxon>Actinomycetota</taxon>
        <taxon>Actinomycetes</taxon>
        <taxon>Kitasatosporales</taxon>
        <taxon>Streptomycetaceae</taxon>
        <taxon>Streptomyces</taxon>
        <taxon>Streptomyces violaceusniger group</taxon>
    </lineage>
</organism>
<dbReference type="Pfam" id="PF07690">
    <property type="entry name" value="MFS_1"/>
    <property type="match status" value="1"/>
</dbReference>
<proteinExistence type="predicted"/>